<organism evidence="2 3">
    <name type="scientific">Eiseniibacteriota bacterium</name>
    <dbReference type="NCBI Taxonomy" id="2212470"/>
    <lineage>
        <taxon>Bacteria</taxon>
        <taxon>Candidatus Eiseniibacteriota</taxon>
    </lineage>
</organism>
<name>A0A948W8K3_UNCEI</name>
<feature type="transmembrane region" description="Helical" evidence="1">
    <location>
        <begin position="176"/>
        <end position="198"/>
    </location>
</feature>
<proteinExistence type="predicted"/>
<comment type="caution">
    <text evidence="2">The sequence shown here is derived from an EMBL/GenBank/DDBJ whole genome shotgun (WGS) entry which is preliminary data.</text>
</comment>
<gene>
    <name evidence="2" type="ORF">KJ970_17855</name>
</gene>
<keyword evidence="1" id="KW-0812">Transmembrane</keyword>
<protein>
    <submittedName>
        <fullName evidence="2">Uncharacterized protein</fullName>
    </submittedName>
</protein>
<evidence type="ECO:0000256" key="1">
    <source>
        <dbReference type="SAM" id="Phobius"/>
    </source>
</evidence>
<feature type="transmembrane region" description="Helical" evidence="1">
    <location>
        <begin position="101"/>
        <end position="123"/>
    </location>
</feature>
<keyword evidence="1" id="KW-0472">Membrane</keyword>
<dbReference type="Proteomes" id="UP000777784">
    <property type="component" value="Unassembled WGS sequence"/>
</dbReference>
<dbReference type="EMBL" id="JAHJDP010000100">
    <property type="protein sequence ID" value="MBU2692786.1"/>
    <property type="molecule type" value="Genomic_DNA"/>
</dbReference>
<dbReference type="AlphaFoldDB" id="A0A948W8K3"/>
<feature type="transmembrane region" description="Helical" evidence="1">
    <location>
        <begin position="135"/>
        <end position="156"/>
    </location>
</feature>
<sequence length="208" mass="23200">MKRQLPIFIVFITGIIMVIQFFVPHAWSEFLFTYANDFVIVIGILALPLGIFSLMRGTVKKAQRDPKERIFALATIAGFLVMVVAGVSRDNFTSPTSLLQYSFNYILIPCQATLFSMLAFYVASAAYRAFRVRTWLATVLLVTAFILMLRIVPLPGPLSEWVAALVRWILEVPNMAAKRAIIIGVGLGGVAYSMKIILGIERGYMGRD</sequence>
<evidence type="ECO:0000313" key="2">
    <source>
        <dbReference type="EMBL" id="MBU2692786.1"/>
    </source>
</evidence>
<accession>A0A948W8K3</accession>
<evidence type="ECO:0000313" key="3">
    <source>
        <dbReference type="Proteomes" id="UP000777784"/>
    </source>
</evidence>
<feature type="transmembrane region" description="Helical" evidence="1">
    <location>
        <begin position="39"/>
        <end position="58"/>
    </location>
</feature>
<reference evidence="2" key="1">
    <citation type="submission" date="2021-05" db="EMBL/GenBank/DDBJ databases">
        <title>Energy efficiency and biological interactions define the core microbiome of deep oligotrophic groundwater.</title>
        <authorList>
            <person name="Mehrshad M."/>
            <person name="Lopez-Fernandez M."/>
            <person name="Bell E."/>
            <person name="Bernier-Latmani R."/>
            <person name="Bertilsson S."/>
            <person name="Dopson M."/>
        </authorList>
    </citation>
    <scope>NUCLEOTIDE SEQUENCE</scope>
    <source>
        <strain evidence="2">Modern_marine.mb.64</strain>
    </source>
</reference>
<feature type="transmembrane region" description="Helical" evidence="1">
    <location>
        <begin position="70"/>
        <end position="89"/>
    </location>
</feature>
<feature type="transmembrane region" description="Helical" evidence="1">
    <location>
        <begin position="7"/>
        <end position="27"/>
    </location>
</feature>
<keyword evidence="1" id="KW-1133">Transmembrane helix</keyword>